<name>A2Q4S6_MEDTR</name>
<proteinExistence type="predicted"/>
<sequence>MGKPFPLDSSSGPAQHIFSQHWIDCSSQASQLSMPSVNTGLVVQIKPASSSHLNFIPREHYGRSSRFNLTRPVRRSCFLVHARPYSKQTTNRRIWITTYWA</sequence>
<reference evidence="1" key="2">
    <citation type="submission" date="2007-03" db="EMBL/GenBank/DDBJ databases">
        <authorList>
            <consortium name="The International Medicago Genome Annotation Group"/>
        </authorList>
    </citation>
    <scope>NUCLEOTIDE SEQUENCE</scope>
</reference>
<gene>
    <name evidence="1" type="ORF">MtrDRAFT_AC157777g32v2</name>
</gene>
<evidence type="ECO:0000313" key="1">
    <source>
        <dbReference type="EMBL" id="ABN08626.1"/>
    </source>
</evidence>
<dbReference type="EMBL" id="AC157777">
    <property type="protein sequence ID" value="ABN08626.1"/>
    <property type="molecule type" value="Genomic_DNA"/>
</dbReference>
<protein>
    <submittedName>
        <fullName evidence="1">Uncharacterized protein</fullName>
    </submittedName>
</protein>
<accession>A2Q4S6</accession>
<dbReference type="AlphaFoldDB" id="A2Q4S6"/>
<organism evidence="1">
    <name type="scientific">Medicago truncatula</name>
    <name type="common">Barrel medic</name>
    <name type="synonym">Medicago tribuloides</name>
    <dbReference type="NCBI Taxonomy" id="3880"/>
    <lineage>
        <taxon>Eukaryota</taxon>
        <taxon>Viridiplantae</taxon>
        <taxon>Streptophyta</taxon>
        <taxon>Embryophyta</taxon>
        <taxon>Tracheophyta</taxon>
        <taxon>Spermatophyta</taxon>
        <taxon>Magnoliopsida</taxon>
        <taxon>eudicotyledons</taxon>
        <taxon>Gunneridae</taxon>
        <taxon>Pentapetalae</taxon>
        <taxon>rosids</taxon>
        <taxon>fabids</taxon>
        <taxon>Fabales</taxon>
        <taxon>Fabaceae</taxon>
        <taxon>Papilionoideae</taxon>
        <taxon>50 kb inversion clade</taxon>
        <taxon>NPAAA clade</taxon>
        <taxon>Hologalegina</taxon>
        <taxon>IRL clade</taxon>
        <taxon>Trifolieae</taxon>
        <taxon>Medicago</taxon>
    </lineage>
</organism>
<reference evidence="1" key="1">
    <citation type="submission" date="2005-03" db="EMBL/GenBank/DDBJ databases">
        <authorList>
            <person name="Town C.D."/>
        </authorList>
    </citation>
    <scope>NUCLEOTIDE SEQUENCE</scope>
</reference>